<accession>A0ABC9E4B4</accession>
<evidence type="ECO:0000256" key="1">
    <source>
        <dbReference type="SAM" id="MobiDB-lite"/>
    </source>
</evidence>
<evidence type="ECO:0000313" key="3">
    <source>
        <dbReference type="EMBL" id="CAL5050674.1"/>
    </source>
</evidence>
<sequence length="500" mass="54221">MKIPTTRLALGGFVDGLTTSVFRRQRRRSIAPLRRFIHLAPGPGCGGGRPTEPSDSPAAADPRWVLLDRRDCRRNDSLAAAAGDGDNTAVAECRTSTGHRLLVSSGLVSPPASSFLYYTCSGAAAPDDDKDGGGGNSNAPTIIAAHADSVLLRMHRPRDASSSSSSPRSMAATFDHFVYRSGAAGRPPSLSLLPPRNIPTRYEDEEGRFPRGRDPYNRILLGEDTAVLRRGGDELLIIQLELIPSYSDRHGTADLCVLRLGNSAWEQKRSVPIVHDEGDELPGPLTGPSMAIPVGDRFLCWFCYNAGFLLLDMGAADDEASPNPKFRYFRLPGLLADDDQTFYSDELPPLTNSQGMGAAGDAAVRLVAVEPRCCCGGLGRTSCPRSRFAFTVTTWTMSLTAAAAAEDVAPVAWVKDGVMDCEELWALPGYKGVLPRVHLQQPLVSLDDPDVVCFKVVSDTDWRKVWMIQVDMRRKELLAAVQCSDTNPAWGRHCLTAKLQ</sequence>
<feature type="domain" description="DUF1618" evidence="2">
    <location>
        <begin position="304"/>
        <end position="453"/>
    </location>
</feature>
<evidence type="ECO:0000313" key="4">
    <source>
        <dbReference type="Proteomes" id="UP001497457"/>
    </source>
</evidence>
<dbReference type="InterPro" id="IPR011676">
    <property type="entry name" value="DUF1618"/>
</dbReference>
<proteinExistence type="predicted"/>
<organism evidence="3 4">
    <name type="scientific">Urochloa decumbens</name>
    <dbReference type="NCBI Taxonomy" id="240449"/>
    <lineage>
        <taxon>Eukaryota</taxon>
        <taxon>Viridiplantae</taxon>
        <taxon>Streptophyta</taxon>
        <taxon>Embryophyta</taxon>
        <taxon>Tracheophyta</taxon>
        <taxon>Spermatophyta</taxon>
        <taxon>Magnoliopsida</taxon>
        <taxon>Liliopsida</taxon>
        <taxon>Poales</taxon>
        <taxon>Poaceae</taxon>
        <taxon>PACMAD clade</taxon>
        <taxon>Panicoideae</taxon>
        <taxon>Panicodae</taxon>
        <taxon>Paniceae</taxon>
        <taxon>Melinidinae</taxon>
        <taxon>Urochloa</taxon>
    </lineage>
</organism>
<protein>
    <recommendedName>
        <fullName evidence="2">DUF1618 domain-containing protein</fullName>
    </recommendedName>
</protein>
<dbReference type="Proteomes" id="UP001497457">
    <property type="component" value="Chromosome 36b"/>
</dbReference>
<keyword evidence="4" id="KW-1185">Reference proteome</keyword>
<gene>
    <name evidence="3" type="ORF">URODEC1_LOCUS91734</name>
</gene>
<dbReference type="PANTHER" id="PTHR33074">
    <property type="entry name" value="EXPRESSED PROTEIN-RELATED"/>
    <property type="match status" value="1"/>
</dbReference>
<dbReference type="AlphaFoldDB" id="A0ABC9E4B4"/>
<name>A0ABC9E4B4_9POAL</name>
<evidence type="ECO:0000259" key="2">
    <source>
        <dbReference type="Pfam" id="PF07762"/>
    </source>
</evidence>
<reference evidence="4" key="1">
    <citation type="submission" date="2024-06" db="EMBL/GenBank/DDBJ databases">
        <authorList>
            <person name="Ryan C."/>
        </authorList>
    </citation>
    <scope>NUCLEOTIDE SEQUENCE [LARGE SCALE GENOMIC DNA]</scope>
</reference>
<dbReference type="Pfam" id="PF07762">
    <property type="entry name" value="DUF1618"/>
    <property type="match status" value="1"/>
</dbReference>
<reference evidence="3 4" key="2">
    <citation type="submission" date="2024-10" db="EMBL/GenBank/DDBJ databases">
        <authorList>
            <person name="Ryan C."/>
        </authorList>
    </citation>
    <scope>NUCLEOTIDE SEQUENCE [LARGE SCALE GENOMIC DNA]</scope>
</reference>
<dbReference type="PANTHER" id="PTHR33074:SF76">
    <property type="entry name" value="OS11G0569701 PROTEIN"/>
    <property type="match status" value="1"/>
</dbReference>
<dbReference type="EMBL" id="OZ075146">
    <property type="protein sequence ID" value="CAL5050674.1"/>
    <property type="molecule type" value="Genomic_DNA"/>
</dbReference>
<feature type="region of interest" description="Disordered" evidence="1">
    <location>
        <begin position="188"/>
        <end position="210"/>
    </location>
</feature>